<organism evidence="5 6">
    <name type="scientific">Archangium violaceum Cb vi76</name>
    <dbReference type="NCBI Taxonomy" id="1406225"/>
    <lineage>
        <taxon>Bacteria</taxon>
        <taxon>Pseudomonadati</taxon>
        <taxon>Myxococcota</taxon>
        <taxon>Myxococcia</taxon>
        <taxon>Myxococcales</taxon>
        <taxon>Cystobacterineae</taxon>
        <taxon>Archangiaceae</taxon>
        <taxon>Archangium</taxon>
    </lineage>
</organism>
<dbReference type="GO" id="GO:0004674">
    <property type="term" value="F:protein serine/threonine kinase activity"/>
    <property type="evidence" value="ECO:0007669"/>
    <property type="project" value="TreeGrafter"/>
</dbReference>
<reference evidence="5 6" key="1">
    <citation type="submission" date="2014-07" db="EMBL/GenBank/DDBJ databases">
        <title>Draft Genome Sequence of Gephyronic Acid Producer, Cystobacter violaceus Strain Cb vi76.</title>
        <authorList>
            <person name="Stevens D.C."/>
            <person name="Young J."/>
            <person name="Carmichael R."/>
            <person name="Tan J."/>
            <person name="Taylor R.E."/>
        </authorList>
    </citation>
    <scope>NUCLEOTIDE SEQUENCE [LARGE SCALE GENOMIC DNA]</scope>
    <source>
        <strain evidence="5 6">Cb vi76</strain>
    </source>
</reference>
<evidence type="ECO:0000259" key="4">
    <source>
        <dbReference type="Pfam" id="PF07804"/>
    </source>
</evidence>
<comment type="similarity">
    <text evidence="1">Belongs to the HipA Ser/Thr kinase family.</text>
</comment>
<sequence>MDALERMLGALARLGEAQAKDLARELGVSQPTVSRLIEAAGDRVCRMGQARATRYARTRALPGLGTRLPLYRVSEAGKVEPFGALHLLEGGRHWLSVPGGTGTLFEGLPPFASDMSPQGYVGRTFSAQYPELELPSRLGDWTDDHRLIALARRGEDCVGNLILGDESLNRWLASTLAPTARRDYPDLARRSALEQPGSSAGGEHPKFLTYSEGRHVLIKFVSDDAGAVARRWRELLICESLALEVVHEAGLDAARTQWFDERGFRFLEAERFDRVGARGRRGVVSLEALDHEYIGDSGRGASWTRVTPKLLEKKLIGAEDARRIRWLDVFGQLIGNTDRHFGNVSFLEQEDGTLRLAPAYDMLPMLFAPSGTTVVARPFEPAPPSADTLDVWADAARHAQDFWTRVIDCGALGEDFRTLAHQSRNVLEALRERVPL</sequence>
<accession>A0A084T275</accession>
<dbReference type="EMBL" id="JPMI01000003">
    <property type="protein sequence ID" value="KFA94810.1"/>
    <property type="molecule type" value="Genomic_DNA"/>
</dbReference>
<evidence type="ECO:0000256" key="1">
    <source>
        <dbReference type="ARBA" id="ARBA00010164"/>
    </source>
</evidence>
<dbReference type="AlphaFoldDB" id="A0A084T275"/>
<dbReference type="NCBIfam" id="NF007297">
    <property type="entry name" value="PRK09775.1"/>
    <property type="match status" value="1"/>
</dbReference>
<evidence type="ECO:0000256" key="2">
    <source>
        <dbReference type="ARBA" id="ARBA00022679"/>
    </source>
</evidence>
<keyword evidence="2" id="KW-0808">Transferase</keyword>
<evidence type="ECO:0000256" key="3">
    <source>
        <dbReference type="ARBA" id="ARBA00022777"/>
    </source>
</evidence>
<gene>
    <name evidence="5" type="ORF">Q664_00105</name>
</gene>
<evidence type="ECO:0000313" key="5">
    <source>
        <dbReference type="EMBL" id="KFA94810.1"/>
    </source>
</evidence>
<comment type="caution">
    <text evidence="5">The sequence shown here is derived from an EMBL/GenBank/DDBJ whole genome shotgun (WGS) entry which is preliminary data.</text>
</comment>
<dbReference type="Pfam" id="PF07804">
    <property type="entry name" value="HipA_C"/>
    <property type="match status" value="1"/>
</dbReference>
<dbReference type="GO" id="GO:0005829">
    <property type="term" value="C:cytosol"/>
    <property type="evidence" value="ECO:0007669"/>
    <property type="project" value="TreeGrafter"/>
</dbReference>
<dbReference type="PANTHER" id="PTHR37419:SF8">
    <property type="entry name" value="TOXIN YJJJ"/>
    <property type="match status" value="1"/>
</dbReference>
<dbReference type="Gene3D" id="1.10.1070.20">
    <property type="match status" value="1"/>
</dbReference>
<dbReference type="Proteomes" id="UP000028547">
    <property type="component" value="Unassembled WGS sequence"/>
</dbReference>
<dbReference type="InterPro" id="IPR012893">
    <property type="entry name" value="HipA-like_C"/>
</dbReference>
<name>A0A084T275_9BACT</name>
<feature type="domain" description="HipA-like C-terminal" evidence="4">
    <location>
        <begin position="198"/>
        <end position="370"/>
    </location>
</feature>
<keyword evidence="3" id="KW-0418">Kinase</keyword>
<evidence type="ECO:0000313" key="6">
    <source>
        <dbReference type="Proteomes" id="UP000028547"/>
    </source>
</evidence>
<dbReference type="RefSeq" id="WP_043388360.1">
    <property type="nucleotide sequence ID" value="NZ_JPMI01000003.1"/>
</dbReference>
<dbReference type="InterPro" id="IPR052028">
    <property type="entry name" value="HipA_Ser/Thr_kinase"/>
</dbReference>
<protein>
    <submittedName>
        <fullName evidence="5">Transcriptional regulator</fullName>
    </submittedName>
</protein>
<dbReference type="PANTHER" id="PTHR37419">
    <property type="entry name" value="SERINE/THREONINE-PROTEIN KINASE TOXIN HIPA"/>
    <property type="match status" value="1"/>
</dbReference>
<proteinExistence type="inferred from homology"/>